<dbReference type="Proteomes" id="UP000192727">
    <property type="component" value="Chromosome"/>
</dbReference>
<feature type="domain" description="Gp28/Gp37-like" evidence="1">
    <location>
        <begin position="3"/>
        <end position="356"/>
    </location>
</feature>
<reference evidence="2 3" key="1">
    <citation type="submission" date="2017-03" db="EMBL/GenBank/DDBJ databases">
        <title>Paenibacillus larvae genome sequencing.</title>
        <authorList>
            <person name="Dingman D.W."/>
        </authorList>
    </citation>
    <scope>NUCLEOTIDE SEQUENCE [LARGE SCALE GENOMIC DNA]</scope>
    <source>
        <strain evidence="2 3">SAG 10367</strain>
    </source>
</reference>
<proteinExistence type="predicted"/>
<evidence type="ECO:0000259" key="1">
    <source>
        <dbReference type="Pfam" id="PF14594"/>
    </source>
</evidence>
<accession>A0A1V0UQG8</accession>
<dbReference type="InterPro" id="IPR029432">
    <property type="entry name" value="Gp28/Gp37-like_dom"/>
</dbReference>
<evidence type="ECO:0000313" key="2">
    <source>
        <dbReference type="EMBL" id="ARF67212.1"/>
    </source>
</evidence>
<sequence length="371" mass="41878">MEPVRLIDTDFNLLGEVDSYTSLKWIRRWHKPGEVELQINPNMQNADKLQEDVILFKASRPGEAAIIKHREIALNEDGAEELIIKGSMLASLIGRRITYPPKGKANDYFNAPIETVIKQIIKHNCVNPVDQDRTVPGLICAPDQGRGEKIQFQTRYKPLGEEVEKLSLMSQMGWGVSLDIENRWYVFDMLTGRNLTADQDVHPPAIFSTDYDNIESQSYVNSAMGYKNVAVVAGQGEGEDRKIVTVGTSAGLNRYEMFVDARDVGTKEEGKTQTESEVDQMLRNRGHEKLSEVKRVESLEAKILTQSNLTYRKDYDLGDVVTVLNRQWGLTMNTRITEVAEVYEPSQVRIDVTFGNSIPTLADVIGRKLRS</sequence>
<protein>
    <recommendedName>
        <fullName evidence="1">Gp28/Gp37-like domain-containing protein</fullName>
    </recommendedName>
</protein>
<dbReference type="RefSeq" id="WP_083038801.1">
    <property type="nucleotide sequence ID" value="NZ_CP020557.1"/>
</dbReference>
<gene>
    <name evidence="2" type="ORF">B7C51_04375</name>
</gene>
<dbReference type="Pfam" id="PF14594">
    <property type="entry name" value="Sipho_Gp37"/>
    <property type="match status" value="1"/>
</dbReference>
<organism evidence="2 3">
    <name type="scientific">Paenibacillus larvae subsp. pulvifaciens</name>
    <dbReference type="NCBI Taxonomy" id="1477"/>
    <lineage>
        <taxon>Bacteria</taxon>
        <taxon>Bacillati</taxon>
        <taxon>Bacillota</taxon>
        <taxon>Bacilli</taxon>
        <taxon>Bacillales</taxon>
        <taxon>Paenibacillaceae</taxon>
        <taxon>Paenibacillus</taxon>
    </lineage>
</organism>
<dbReference type="AlphaFoldDB" id="A0A1V0UQG8"/>
<evidence type="ECO:0000313" key="3">
    <source>
        <dbReference type="Proteomes" id="UP000192727"/>
    </source>
</evidence>
<dbReference type="EMBL" id="CP020557">
    <property type="protein sequence ID" value="ARF67212.1"/>
    <property type="molecule type" value="Genomic_DNA"/>
</dbReference>
<name>A0A1V0UQG8_9BACL</name>